<dbReference type="InParanoid" id="A0A6P9EJL7"/>
<evidence type="ECO:0000256" key="4">
    <source>
        <dbReference type="SAM" id="MobiDB-lite"/>
    </source>
</evidence>
<dbReference type="GeneID" id="118345910"/>
<dbReference type="PANTHER" id="PTHR11527">
    <property type="entry name" value="HEAT-SHOCK PROTEIN 20 FAMILY MEMBER"/>
    <property type="match status" value="1"/>
</dbReference>
<evidence type="ECO:0000256" key="1">
    <source>
        <dbReference type="ARBA" id="ARBA00023016"/>
    </source>
</evidence>
<keyword evidence="1" id="KW-0346">Stress response</keyword>
<feature type="region of interest" description="Disordered" evidence="4">
    <location>
        <begin position="113"/>
        <end position="157"/>
    </location>
</feature>
<evidence type="ECO:0000256" key="5">
    <source>
        <dbReference type="SAM" id="Phobius"/>
    </source>
</evidence>
<keyword evidence="7" id="KW-1185">Reference proteome</keyword>
<dbReference type="Proteomes" id="UP000235220">
    <property type="component" value="Chromosome 2"/>
</dbReference>
<evidence type="ECO:0000256" key="2">
    <source>
        <dbReference type="PROSITE-ProRule" id="PRU00285"/>
    </source>
</evidence>
<protein>
    <submittedName>
        <fullName evidence="8">17.1 kDa class II heat shock protein-like</fullName>
    </submittedName>
</protein>
<organism evidence="7 8">
    <name type="scientific">Juglans regia</name>
    <name type="common">English walnut</name>
    <dbReference type="NCBI Taxonomy" id="51240"/>
    <lineage>
        <taxon>Eukaryota</taxon>
        <taxon>Viridiplantae</taxon>
        <taxon>Streptophyta</taxon>
        <taxon>Embryophyta</taxon>
        <taxon>Tracheophyta</taxon>
        <taxon>Spermatophyta</taxon>
        <taxon>Magnoliopsida</taxon>
        <taxon>eudicotyledons</taxon>
        <taxon>Gunneridae</taxon>
        <taxon>Pentapetalae</taxon>
        <taxon>rosids</taxon>
        <taxon>fabids</taxon>
        <taxon>Fagales</taxon>
        <taxon>Juglandaceae</taxon>
        <taxon>Juglans</taxon>
    </lineage>
</organism>
<proteinExistence type="inferred from homology"/>
<sequence>MENVRDTWGYGRRTSWRNAVVEELVPSSGWTEDPSTHYLLVDLPGFKNDEIQFRITGSSNLMISGERKEDEDKIVYFEQTFTLPKNTNMDEIYGEFRGKILYVTVPKQVVEEKRTEENVEGNVSGSQREDEKKSKGNVNVGFSEETTKDSKNKSETNSKKVVEMLKRYKGILMTAILAFSLGVLVTRKMYRSNPEDSRR</sequence>
<name>A0A6P9EJL7_JUGRE</name>
<dbReference type="OrthoDB" id="1431247at2759"/>
<evidence type="ECO:0000313" key="8">
    <source>
        <dbReference type="RefSeq" id="XP_035542937.1"/>
    </source>
</evidence>
<dbReference type="AlphaFoldDB" id="A0A6P9EJL7"/>
<feature type="transmembrane region" description="Helical" evidence="5">
    <location>
        <begin position="170"/>
        <end position="190"/>
    </location>
</feature>
<feature type="domain" description="SHSP" evidence="6">
    <location>
        <begin position="19"/>
        <end position="122"/>
    </location>
</feature>
<feature type="compositionally biased region" description="Basic and acidic residues" evidence="4">
    <location>
        <begin position="145"/>
        <end position="157"/>
    </location>
</feature>
<reference evidence="8" key="1">
    <citation type="submission" date="2025-08" db="UniProtKB">
        <authorList>
            <consortium name="RefSeq"/>
        </authorList>
    </citation>
    <scope>IDENTIFICATION</scope>
    <source>
        <tissue evidence="8">Leaves</tissue>
    </source>
</reference>
<accession>A0A6P9EJL7</accession>
<dbReference type="RefSeq" id="XP_035542937.1">
    <property type="nucleotide sequence ID" value="XM_035687044.1"/>
</dbReference>
<comment type="similarity">
    <text evidence="2 3">Belongs to the small heat shock protein (HSP20) family.</text>
</comment>
<gene>
    <name evidence="8" type="primary">LOC118345910</name>
</gene>
<dbReference type="Pfam" id="PF00011">
    <property type="entry name" value="HSP20"/>
    <property type="match status" value="1"/>
</dbReference>
<evidence type="ECO:0000256" key="3">
    <source>
        <dbReference type="RuleBase" id="RU003616"/>
    </source>
</evidence>
<dbReference type="CDD" id="cd06464">
    <property type="entry name" value="ACD_sHsps-like"/>
    <property type="match status" value="1"/>
</dbReference>
<keyword evidence="5" id="KW-0812">Transmembrane</keyword>
<dbReference type="PROSITE" id="PS01031">
    <property type="entry name" value="SHSP"/>
    <property type="match status" value="1"/>
</dbReference>
<keyword evidence="5" id="KW-1133">Transmembrane helix</keyword>
<evidence type="ECO:0000313" key="7">
    <source>
        <dbReference type="Proteomes" id="UP000235220"/>
    </source>
</evidence>
<keyword evidence="5" id="KW-0472">Membrane</keyword>
<dbReference type="Gene3D" id="2.60.40.790">
    <property type="match status" value="1"/>
</dbReference>
<dbReference type="InterPro" id="IPR008978">
    <property type="entry name" value="HSP20-like_chaperone"/>
</dbReference>
<dbReference type="KEGG" id="jre:118345910"/>
<evidence type="ECO:0000259" key="6">
    <source>
        <dbReference type="PROSITE" id="PS01031"/>
    </source>
</evidence>
<dbReference type="InterPro" id="IPR002068">
    <property type="entry name" value="A-crystallin/Hsp20_dom"/>
</dbReference>
<dbReference type="SUPFAM" id="SSF49764">
    <property type="entry name" value="HSP20-like chaperones"/>
    <property type="match status" value="1"/>
</dbReference>
<dbReference type="InterPro" id="IPR031107">
    <property type="entry name" value="Small_HSP"/>
</dbReference>